<dbReference type="Pfam" id="PF02801">
    <property type="entry name" value="Ketoacyl-synt_C"/>
    <property type="match status" value="1"/>
</dbReference>
<dbReference type="InterPro" id="IPR005814">
    <property type="entry name" value="Aminotrans_3"/>
</dbReference>
<keyword evidence="5" id="KW-0663">Pyridoxal phosphate</keyword>
<feature type="region of interest" description="Disordered" evidence="8">
    <location>
        <begin position="1106"/>
        <end position="1132"/>
    </location>
</feature>
<feature type="domain" description="Ketosynthase family 3 (KS3)" evidence="10">
    <location>
        <begin position="35"/>
        <end position="457"/>
    </location>
</feature>
<dbReference type="Proteomes" id="UP001501532">
    <property type="component" value="Unassembled WGS sequence"/>
</dbReference>
<dbReference type="InterPro" id="IPR014030">
    <property type="entry name" value="Ketoacyl_synth_N"/>
</dbReference>
<comment type="cofactor">
    <cofactor evidence="1">
        <name>pantetheine 4'-phosphate</name>
        <dbReference type="ChEBI" id="CHEBI:47942"/>
    </cofactor>
</comment>
<dbReference type="Gene3D" id="3.30.70.3290">
    <property type="match status" value="1"/>
</dbReference>
<dbReference type="Gene3D" id="3.90.1150.10">
    <property type="entry name" value="Aspartate Aminotransferase, domain 1"/>
    <property type="match status" value="1"/>
</dbReference>
<dbReference type="InterPro" id="IPR001242">
    <property type="entry name" value="Condensation_dom"/>
</dbReference>
<dbReference type="Gene3D" id="3.30.559.10">
    <property type="entry name" value="Chloramphenicol acetyltransferase-like domain"/>
    <property type="match status" value="1"/>
</dbReference>
<keyword evidence="7" id="KW-0012">Acyltransferase</keyword>
<evidence type="ECO:0000256" key="7">
    <source>
        <dbReference type="ARBA" id="ARBA00023315"/>
    </source>
</evidence>
<evidence type="ECO:0000256" key="2">
    <source>
        <dbReference type="ARBA" id="ARBA00022450"/>
    </source>
</evidence>
<dbReference type="CDD" id="cd19531">
    <property type="entry name" value="LCL_NRPS-like"/>
    <property type="match status" value="1"/>
</dbReference>
<dbReference type="SMART" id="SM00823">
    <property type="entry name" value="PKS_PP"/>
    <property type="match status" value="1"/>
</dbReference>
<dbReference type="InterPro" id="IPR050091">
    <property type="entry name" value="PKS_NRPS_Biosynth_Enz"/>
</dbReference>
<evidence type="ECO:0008006" key="13">
    <source>
        <dbReference type="Google" id="ProtNLM"/>
    </source>
</evidence>
<dbReference type="Pfam" id="PF00202">
    <property type="entry name" value="Aminotran_3"/>
    <property type="match status" value="1"/>
</dbReference>
<feature type="domain" description="Carrier" evidence="9">
    <location>
        <begin position="935"/>
        <end position="1013"/>
    </location>
</feature>
<dbReference type="Gene3D" id="1.10.1200.10">
    <property type="entry name" value="ACP-like"/>
    <property type="match status" value="1"/>
</dbReference>
<dbReference type="InterPro" id="IPR014031">
    <property type="entry name" value="Ketoacyl_synth_C"/>
</dbReference>
<comment type="caution">
    <text evidence="11">The sequence shown here is derived from an EMBL/GenBank/DDBJ whole genome shotgun (WGS) entry which is preliminary data.</text>
</comment>
<dbReference type="Gene3D" id="3.30.559.30">
    <property type="entry name" value="Nonribosomal peptide synthetase, condensation domain"/>
    <property type="match status" value="1"/>
</dbReference>
<dbReference type="PROSITE" id="PS00600">
    <property type="entry name" value="AA_TRANSFER_CLASS_3"/>
    <property type="match status" value="1"/>
</dbReference>
<evidence type="ECO:0000256" key="4">
    <source>
        <dbReference type="ARBA" id="ARBA00022679"/>
    </source>
</evidence>
<dbReference type="InterPro" id="IPR015422">
    <property type="entry name" value="PyrdxlP-dep_Trfase_small"/>
</dbReference>
<reference evidence="12" key="1">
    <citation type="journal article" date="2019" name="Int. J. Syst. Evol. Microbiol.">
        <title>The Global Catalogue of Microorganisms (GCM) 10K type strain sequencing project: providing services to taxonomists for standard genome sequencing and annotation.</title>
        <authorList>
            <consortium name="The Broad Institute Genomics Platform"/>
            <consortium name="The Broad Institute Genome Sequencing Center for Infectious Disease"/>
            <person name="Wu L."/>
            <person name="Ma J."/>
        </authorList>
    </citation>
    <scope>NUCLEOTIDE SEQUENCE [LARGE SCALE GENOMIC DNA]</scope>
    <source>
        <strain evidence="12">JCM 9091</strain>
    </source>
</reference>
<evidence type="ECO:0000259" key="10">
    <source>
        <dbReference type="PROSITE" id="PS52004"/>
    </source>
</evidence>
<dbReference type="RefSeq" id="WP_344415200.1">
    <property type="nucleotide sequence ID" value="NZ_BAAAUF010000041.1"/>
</dbReference>
<dbReference type="InterPro" id="IPR001227">
    <property type="entry name" value="Ac_transferase_dom_sf"/>
</dbReference>
<dbReference type="InterPro" id="IPR006162">
    <property type="entry name" value="Ppantetheine_attach_site"/>
</dbReference>
<dbReference type="EMBL" id="BAAAUF010000041">
    <property type="protein sequence ID" value="GAA3055648.1"/>
    <property type="molecule type" value="Genomic_DNA"/>
</dbReference>
<evidence type="ECO:0000256" key="3">
    <source>
        <dbReference type="ARBA" id="ARBA00022553"/>
    </source>
</evidence>
<dbReference type="PROSITE" id="PS50075">
    <property type="entry name" value="CARRIER"/>
    <property type="match status" value="1"/>
</dbReference>
<keyword evidence="4" id="KW-0808">Transferase</keyword>
<dbReference type="InterPro" id="IPR036736">
    <property type="entry name" value="ACP-like_sf"/>
</dbReference>
<evidence type="ECO:0000256" key="5">
    <source>
        <dbReference type="ARBA" id="ARBA00022898"/>
    </source>
</evidence>
<dbReference type="SUPFAM" id="SSF53383">
    <property type="entry name" value="PLP-dependent transferases"/>
    <property type="match status" value="1"/>
</dbReference>
<dbReference type="SUPFAM" id="SSF52151">
    <property type="entry name" value="FabD/lysophospholipase-like"/>
    <property type="match status" value="1"/>
</dbReference>
<dbReference type="PROSITE" id="PS52004">
    <property type="entry name" value="KS3_2"/>
    <property type="match status" value="1"/>
</dbReference>
<keyword evidence="3" id="KW-0597">Phosphoprotein</keyword>
<dbReference type="PANTHER" id="PTHR43775:SF37">
    <property type="entry name" value="SI:DKEY-61P9.11"/>
    <property type="match status" value="1"/>
</dbReference>
<protein>
    <recommendedName>
        <fullName evidence="13">Non-ribosomal peptide synthetase</fullName>
    </recommendedName>
</protein>
<name>A0ABP6LU57_9ACTN</name>
<dbReference type="Pfam" id="PF00550">
    <property type="entry name" value="PP-binding"/>
    <property type="match status" value="1"/>
</dbReference>
<dbReference type="PANTHER" id="PTHR43775">
    <property type="entry name" value="FATTY ACID SYNTHASE"/>
    <property type="match status" value="1"/>
</dbReference>
<evidence type="ECO:0000313" key="12">
    <source>
        <dbReference type="Proteomes" id="UP001501532"/>
    </source>
</evidence>
<dbReference type="Pfam" id="PF00109">
    <property type="entry name" value="ketoacyl-synt"/>
    <property type="match status" value="1"/>
</dbReference>
<dbReference type="Pfam" id="PF00668">
    <property type="entry name" value="Condensation"/>
    <property type="match status" value="1"/>
</dbReference>
<evidence type="ECO:0000259" key="9">
    <source>
        <dbReference type="PROSITE" id="PS50075"/>
    </source>
</evidence>
<dbReference type="Pfam" id="PF00698">
    <property type="entry name" value="Acyl_transf_1"/>
    <property type="match status" value="1"/>
</dbReference>
<keyword evidence="6" id="KW-0045">Antibiotic biosynthesis</keyword>
<dbReference type="InterPro" id="IPR016036">
    <property type="entry name" value="Malonyl_transacylase_ACP-bd"/>
</dbReference>
<dbReference type="InterPro" id="IPR016035">
    <property type="entry name" value="Acyl_Trfase/lysoPLipase"/>
</dbReference>
<dbReference type="InterPro" id="IPR018201">
    <property type="entry name" value="Ketoacyl_synth_AS"/>
</dbReference>
<dbReference type="InterPro" id="IPR014043">
    <property type="entry name" value="Acyl_transferase_dom"/>
</dbReference>
<organism evidence="11 12">
    <name type="scientific">Streptomyces glomeratus</name>
    <dbReference type="NCBI Taxonomy" id="284452"/>
    <lineage>
        <taxon>Bacteria</taxon>
        <taxon>Bacillati</taxon>
        <taxon>Actinomycetota</taxon>
        <taxon>Actinomycetes</taxon>
        <taxon>Kitasatosporales</taxon>
        <taxon>Streptomycetaceae</taxon>
        <taxon>Streptomyces</taxon>
    </lineage>
</organism>
<dbReference type="SUPFAM" id="SSF55048">
    <property type="entry name" value="Probable ACP-binding domain of malonyl-CoA ACP transacylase"/>
    <property type="match status" value="1"/>
</dbReference>
<dbReference type="SUPFAM" id="SSF47336">
    <property type="entry name" value="ACP-like"/>
    <property type="match status" value="1"/>
</dbReference>
<gene>
    <name evidence="11" type="ORF">GCM10010448_43850</name>
</gene>
<dbReference type="CDD" id="cd00833">
    <property type="entry name" value="PKS"/>
    <property type="match status" value="1"/>
</dbReference>
<sequence length="2026" mass="217153">MTDHHDSTDALRLRKALTAIRGLQARVRELEQERSQPIAVIGMGCRLPSAPDPDAYWELLRTGREAIGDIPADRWDVKALYDPDPSAEDRMYCRRGGFLDDVAGFDAAFFGISPREAKRLDPQQRLLLEVAWEALEDSGRDPRRLGGSRTGVFVGISEAEYLHQMQRGAAHSVEMHDVTGTALSVASGRLSYHLGLRGPSLALDTACSSALVAVHLAVRSLRAGECDMALAGGASLMLSPDAFIAFCKGSALAADGRCKTFDSRADGYARGEGAGVVVLKRLADALADGDPVHAVIRGTAVNQDGRTNGLTAPNGLAQQEVIRAALADAGIAPHEVGYVETHGTGTQLGDPIEVEALGAVFGDRGPSGPLLIGAAKTNIGHLEAAAGAAGLIKAVQVLRHGQVPANLNFREPNPHIPWADLPVEVPTGLRDWPEGTRAAGVSSFGFSGTNAHVVLEAAPVPAAPAATQGPDRPRHVLPLSARSPEALRELAGRYATLLADPCAPPLADVAHTAGTARSAHPHRLAVPAADATEAAGLLAAYAEGRRARVSSGHATERPAVAFLFTGQGSQYAGMGRLLFDTHPGFRRTLETCDEILRGHRLLDVPLLDVLYPKPDGPGQGLIDRTSHAQPALFALEYALAELWRSWGVEPQVVLGHSTGEYAAACVAGFFSLEDGLQLVARRARLIEDTTSGGATAAVLAPADEVVPVLEPFAGQVGVAGLNGPRETLIAGTADAVAEALAELKARGLDGRPLRVPHAPHSPMIEPALAAYEEAAARVTYTAPRVRMISNVTGGPVDTVDAAYWRRHMREPVRFSDGMAALAREDCGAILEIGPQPVLQLMGRQSWTGPAVRWPSSLWEGRDDWRQMLHSVAELYTAGVDVDWAAFDGPYPRRRVPAPTYPFQRTPHWFARREESTVSEQPSPQVYDPAPATEAGRHERILADLRERIGAGLEMEVADIPPGTPLVDLGADSLLMVRIIQDLTDLYGITLTVGRLFDDLDTPEALAEHVDAHVPAGHPLPGDTPAPVRMPAPASVPAPAQAAGPVAPTALPALPAGAAEQGGLARLMAAQLEVMQRQLEVLARHGDGAPAALPGPTAAAALPVPRRETAAAPAAAARPPAAAGTPPRELTPRQRAHLDELLDTYKKRTAGSLARAVDHRARRADTRMRSVRPETRSVSYPVIGERARGARFWDIDGNEYIDIAMGVGVLLCGHDPDFVTGAVAERLEFGLQLGPISSLSDEVAELVCEMTGVERLFFAVTGTDAVRGALRMAQAATGRSRFVMFSGSYHGQDDRVLALPDVLGDPTHSVPMAPGISPQAAQDPLILTYGAASSLKAIEEHADQLAGVLVEPVQSRNPALQPADFLKELRELTARLGIPLIFDEVITGFRVHPGGAQAHFGVKADIVAYGKVVGGGLPVSVVAGKAEFLDRVDGGVWADGPGPDPDSEKTYIGSTFEMHPLAMASARGILRHLRDQGPGLQEALTARTTRLAETLNALFEAEEVPIRVLHFSSVFRFAWRGNASYAYQPLEIEVFHFHLLSRGIYIWEGRTCFLSTAHTDEDIQGIVTAVEESIAAMRDGEFLPPAPGATTSAPRPVPLGEEQRPLPALERRAEGGPSWTVPEDIRLHGPLDLPALRRAMAALTNRHEALRTVFPDGGASGTAEVRPAADIPVEVVDLSGTPAGRRDAAVGEWWREAMGQPFSLTEGPLLRVAVLRLADDLHELTLLAHHIVSDGWSVSVLTEELAALYTAERRGTPATLGRPLQHRDVVEWQQRRRPELGEQQAYWLELFRDGFPDTLLPTDRARDGDAGSHHGARFTTTLDPELLTAVKKVGRAHKASLFMTLLTAYNLLVHELTGQDDIVVGTPQAGRTLKGSESAVGYCAHFLPVRSRLAADATLADHLRATRTAVLAAFEHQEVPFARLREALGADPATYPLPLRTVFNLDRATPCPDFGGLRAEFRPVPTRFALTDFRLDGLEHDGGLRLDFDYRTDLFDDVTVRAWAARFRALLEALAAHPERRVDDLPR</sequence>
<keyword evidence="12" id="KW-1185">Reference proteome</keyword>
<evidence type="ECO:0000256" key="8">
    <source>
        <dbReference type="SAM" id="MobiDB-lite"/>
    </source>
</evidence>
<dbReference type="InterPro" id="IPR020841">
    <property type="entry name" value="PKS_Beta-ketoAc_synthase_dom"/>
</dbReference>
<dbReference type="Pfam" id="PF16197">
    <property type="entry name" value="KAsynt_C_assoc"/>
    <property type="match status" value="1"/>
</dbReference>
<dbReference type="InterPro" id="IPR009081">
    <property type="entry name" value="PP-bd_ACP"/>
</dbReference>
<dbReference type="SUPFAM" id="SSF52777">
    <property type="entry name" value="CoA-dependent acyltransferases"/>
    <property type="match status" value="2"/>
</dbReference>
<dbReference type="InterPro" id="IPR015421">
    <property type="entry name" value="PyrdxlP-dep_Trfase_major"/>
</dbReference>
<dbReference type="PROSITE" id="PS00606">
    <property type="entry name" value="KS3_1"/>
    <property type="match status" value="1"/>
</dbReference>
<evidence type="ECO:0000256" key="1">
    <source>
        <dbReference type="ARBA" id="ARBA00001957"/>
    </source>
</evidence>
<dbReference type="Gene3D" id="3.40.47.10">
    <property type="match status" value="1"/>
</dbReference>
<feature type="compositionally biased region" description="Low complexity" evidence="8">
    <location>
        <begin position="1109"/>
        <end position="1127"/>
    </location>
</feature>
<dbReference type="InterPro" id="IPR015424">
    <property type="entry name" value="PyrdxlP-dep_Trfase"/>
</dbReference>
<dbReference type="SMART" id="SM00827">
    <property type="entry name" value="PKS_AT"/>
    <property type="match status" value="1"/>
</dbReference>
<feature type="region of interest" description="Disordered" evidence="8">
    <location>
        <begin position="1583"/>
        <end position="1605"/>
    </location>
</feature>
<dbReference type="SMART" id="SM00825">
    <property type="entry name" value="PKS_KS"/>
    <property type="match status" value="1"/>
</dbReference>
<dbReference type="InterPro" id="IPR016039">
    <property type="entry name" value="Thiolase-like"/>
</dbReference>
<proteinExistence type="predicted"/>
<dbReference type="InterPro" id="IPR023213">
    <property type="entry name" value="CAT-like_dom_sf"/>
</dbReference>
<keyword evidence="2" id="KW-0596">Phosphopantetheine</keyword>
<dbReference type="InterPro" id="IPR020806">
    <property type="entry name" value="PKS_PP-bd"/>
</dbReference>
<dbReference type="PROSITE" id="PS00012">
    <property type="entry name" value="PHOSPHOPANTETHEINE"/>
    <property type="match status" value="1"/>
</dbReference>
<dbReference type="Gene3D" id="3.40.366.10">
    <property type="entry name" value="Malonyl-Coenzyme A Acyl Carrier Protein, domain 2"/>
    <property type="match status" value="1"/>
</dbReference>
<evidence type="ECO:0000256" key="6">
    <source>
        <dbReference type="ARBA" id="ARBA00023194"/>
    </source>
</evidence>
<dbReference type="InterPro" id="IPR032821">
    <property type="entry name" value="PKS_assoc"/>
</dbReference>
<dbReference type="SUPFAM" id="SSF53901">
    <property type="entry name" value="Thiolase-like"/>
    <property type="match status" value="1"/>
</dbReference>
<dbReference type="InterPro" id="IPR049704">
    <property type="entry name" value="Aminotrans_3_PPA_site"/>
</dbReference>
<dbReference type="Gene3D" id="3.40.640.10">
    <property type="entry name" value="Type I PLP-dependent aspartate aminotransferase-like (Major domain)"/>
    <property type="match status" value="1"/>
</dbReference>
<accession>A0ABP6LU57</accession>
<evidence type="ECO:0000313" key="11">
    <source>
        <dbReference type="EMBL" id="GAA3055648.1"/>
    </source>
</evidence>